<proteinExistence type="predicted"/>
<feature type="transmembrane region" description="Helical" evidence="6">
    <location>
        <begin position="271"/>
        <end position="297"/>
    </location>
</feature>
<evidence type="ECO:0000256" key="4">
    <source>
        <dbReference type="ARBA" id="ARBA00022989"/>
    </source>
</evidence>
<dbReference type="CDD" id="cd07042">
    <property type="entry name" value="STAS_SulP_like_sulfate_transporter"/>
    <property type="match status" value="1"/>
</dbReference>
<dbReference type="InterPro" id="IPR001902">
    <property type="entry name" value="SLC26A/SulP_fam"/>
</dbReference>
<dbReference type="GO" id="GO:0055085">
    <property type="term" value="P:transmembrane transport"/>
    <property type="evidence" value="ECO:0007669"/>
    <property type="project" value="InterPro"/>
</dbReference>
<dbReference type="FunFam" id="3.30.750.24:FF:000002">
    <property type="entry name" value="Sulfate transporter 31"/>
    <property type="match status" value="1"/>
</dbReference>
<evidence type="ECO:0000256" key="6">
    <source>
        <dbReference type="SAM" id="Phobius"/>
    </source>
</evidence>
<dbReference type="GO" id="GO:0016020">
    <property type="term" value="C:membrane"/>
    <property type="evidence" value="ECO:0007669"/>
    <property type="project" value="UniProtKB-SubCell"/>
</dbReference>
<dbReference type="Pfam" id="PF01740">
    <property type="entry name" value="STAS"/>
    <property type="match status" value="1"/>
</dbReference>
<dbReference type="Pfam" id="PF00916">
    <property type="entry name" value="Sulfate_transp"/>
    <property type="match status" value="2"/>
</dbReference>
<dbReference type="InterPro" id="IPR011547">
    <property type="entry name" value="SLC26A/SulP_dom"/>
</dbReference>
<feature type="transmembrane region" description="Helical" evidence="6">
    <location>
        <begin position="309"/>
        <end position="331"/>
    </location>
</feature>
<feature type="transmembrane region" description="Helical" evidence="6">
    <location>
        <begin position="343"/>
        <end position="364"/>
    </location>
</feature>
<keyword evidence="5 6" id="KW-0472">Membrane</keyword>
<dbReference type="InterPro" id="IPR036513">
    <property type="entry name" value="STAS_dom_sf"/>
</dbReference>
<reference evidence="8 9" key="1">
    <citation type="submission" date="2020-08" db="EMBL/GenBank/DDBJ databases">
        <title>Plant Genome Project.</title>
        <authorList>
            <person name="Zhang R.-G."/>
        </authorList>
    </citation>
    <scope>NUCLEOTIDE SEQUENCE [LARGE SCALE GENOMIC DNA]</scope>
    <source>
        <tissue evidence="8">Rhizome</tissue>
    </source>
</reference>
<feature type="domain" description="STAS" evidence="7">
    <location>
        <begin position="457"/>
        <end position="580"/>
    </location>
</feature>
<accession>A0A8J5H495</accession>
<evidence type="ECO:0000256" key="2">
    <source>
        <dbReference type="ARBA" id="ARBA00022448"/>
    </source>
</evidence>
<dbReference type="EMBL" id="JACMSC010000005">
    <property type="protein sequence ID" value="KAG6520312.1"/>
    <property type="molecule type" value="Genomic_DNA"/>
</dbReference>
<keyword evidence="4 6" id="KW-1133">Transmembrane helix</keyword>
<organism evidence="8 9">
    <name type="scientific">Zingiber officinale</name>
    <name type="common">Ginger</name>
    <name type="synonym">Amomum zingiber</name>
    <dbReference type="NCBI Taxonomy" id="94328"/>
    <lineage>
        <taxon>Eukaryota</taxon>
        <taxon>Viridiplantae</taxon>
        <taxon>Streptophyta</taxon>
        <taxon>Embryophyta</taxon>
        <taxon>Tracheophyta</taxon>
        <taxon>Spermatophyta</taxon>
        <taxon>Magnoliopsida</taxon>
        <taxon>Liliopsida</taxon>
        <taxon>Zingiberales</taxon>
        <taxon>Zingiberaceae</taxon>
        <taxon>Zingiber</taxon>
    </lineage>
</organism>
<evidence type="ECO:0000313" key="9">
    <source>
        <dbReference type="Proteomes" id="UP000734854"/>
    </source>
</evidence>
<keyword evidence="3 6" id="KW-0812">Transmembrane</keyword>
<dbReference type="Proteomes" id="UP000734854">
    <property type="component" value="Unassembled WGS sequence"/>
</dbReference>
<feature type="transmembrane region" description="Helical" evidence="6">
    <location>
        <begin position="371"/>
        <end position="388"/>
    </location>
</feature>
<dbReference type="Gene3D" id="3.30.750.24">
    <property type="entry name" value="STAS domain"/>
    <property type="match status" value="1"/>
</dbReference>
<dbReference type="AlphaFoldDB" id="A0A8J5H495"/>
<gene>
    <name evidence="8" type="ORF">ZIOFF_017360</name>
</gene>
<dbReference type="SUPFAM" id="SSF52091">
    <property type="entry name" value="SpoIIaa-like"/>
    <property type="match status" value="1"/>
</dbReference>
<dbReference type="PROSITE" id="PS50801">
    <property type="entry name" value="STAS"/>
    <property type="match status" value="1"/>
</dbReference>
<evidence type="ECO:0000256" key="3">
    <source>
        <dbReference type="ARBA" id="ARBA00022692"/>
    </source>
</evidence>
<comment type="caution">
    <text evidence="8">The sequence shown here is derived from an EMBL/GenBank/DDBJ whole genome shotgun (WGS) entry which is preliminary data.</text>
</comment>
<keyword evidence="2" id="KW-0813">Transport</keyword>
<comment type="subcellular location">
    <subcellularLocation>
        <location evidence="1">Membrane</location>
        <topology evidence="1">Multi-pass membrane protein</topology>
    </subcellularLocation>
</comment>
<dbReference type="InterPro" id="IPR002645">
    <property type="entry name" value="STAS_dom"/>
</dbReference>
<evidence type="ECO:0000256" key="5">
    <source>
        <dbReference type="ARBA" id="ARBA00023136"/>
    </source>
</evidence>
<evidence type="ECO:0000313" key="8">
    <source>
        <dbReference type="EMBL" id="KAG6520312.1"/>
    </source>
</evidence>
<feature type="transmembrane region" description="Helical" evidence="6">
    <location>
        <begin position="408"/>
        <end position="436"/>
    </location>
</feature>
<feature type="transmembrane region" description="Helical" evidence="6">
    <location>
        <begin position="215"/>
        <end position="237"/>
    </location>
</feature>
<dbReference type="PANTHER" id="PTHR11814">
    <property type="entry name" value="SULFATE TRANSPORTER"/>
    <property type="match status" value="1"/>
</dbReference>
<sequence>MEEAAEVPRRRGSVPVPPARPFLDSFRSNVKETFFPDDPLRDFRHEKGWRRRTLAALAYVFPVVGWLSQCTLSTVKSDVIAGVTIASLAIPQGISYAKLANLPPLMGLCECEFRAALGVRDDGDVEAHGGGAGGDGLAGDGVAAGVGGGAGGEPDAVLALGFDGHLIGRDLPSRLGDFKLKGVLGLKHFTTSTDIINVLRAIFSQTHESKKKPNLFWVAALSPLVSVILGSLVVYLLHLENHGVQVIGFLKKGINPPSLSNLVFTQPHLTIALKAGIITGIIGLAEAIAVGRIFAIANNYNVDGNKEMIAFGMMNIVGSMTSCLFVAGPFSRSAVNANAGCKTALSNVIMSVMVMIILMFLMPLFQHTPSVVLSAIIMAAMLPLIHFGEMFNLWRIDAFDFVACMGSFFGVIFGSIEIGLFIGVALNLVRVLLFIVRPKTFTLGNMPNTSVFVRTDQYPQSQPIPGYLILRIDAPIFFANASYLKERLERWIEDEEEKLKFKGNPDLQYIILDFTAVASIDTSGINMLKELKDSLKKRGLQLGLASPSSEVIKKLDRSGAMNVIGEELIFLTVDDAVVGCSSRLSKESVCDDIP</sequence>
<protein>
    <recommendedName>
        <fullName evidence="7">STAS domain-containing protein</fullName>
    </recommendedName>
</protein>
<keyword evidence="9" id="KW-1185">Reference proteome</keyword>
<evidence type="ECO:0000256" key="1">
    <source>
        <dbReference type="ARBA" id="ARBA00004141"/>
    </source>
</evidence>
<name>A0A8J5H495_ZINOF</name>
<evidence type="ECO:0000259" key="7">
    <source>
        <dbReference type="PROSITE" id="PS50801"/>
    </source>
</evidence>